<name>A0A678TQ04_SACSP</name>
<evidence type="ECO:0000313" key="1">
    <source>
        <dbReference type="EMBL" id="AWA44957.1"/>
    </source>
</evidence>
<reference evidence="1" key="1">
    <citation type="submission" date="2018-04" db="EMBL/GenBank/DDBJ databases">
        <title>Comparative Analysis of Homologous Sequences of Saccharum officinarum and Saccharum spontaneum Reveals Independent Polyploidization Events.</title>
        <authorList>
            <person name="Sharma A."/>
            <person name="Song J."/>
            <person name="Lin Q."/>
            <person name="Singh R."/>
            <person name="Ramos N."/>
            <person name="Wang K."/>
            <person name="Zhang J."/>
            <person name="Ming R."/>
            <person name="Yu Q."/>
        </authorList>
    </citation>
    <scope>NUCLEOTIDE SEQUENCE</scope>
</reference>
<dbReference type="AlphaFoldDB" id="A0A678TQ04"/>
<accession>A0A678TQ04</accession>
<proteinExistence type="predicted"/>
<organism evidence="1">
    <name type="scientific">Saccharum spontaneum</name>
    <name type="common">Wild sugarcane</name>
    <dbReference type="NCBI Taxonomy" id="62335"/>
    <lineage>
        <taxon>Eukaryota</taxon>
        <taxon>Viridiplantae</taxon>
        <taxon>Streptophyta</taxon>
        <taxon>Embryophyta</taxon>
        <taxon>Tracheophyta</taxon>
        <taxon>Spermatophyta</taxon>
        <taxon>Magnoliopsida</taxon>
        <taxon>Liliopsida</taxon>
        <taxon>Poales</taxon>
        <taxon>Poaceae</taxon>
        <taxon>PACMAD clade</taxon>
        <taxon>Panicoideae</taxon>
        <taxon>Andropogonodae</taxon>
        <taxon>Andropogoneae</taxon>
        <taxon>Saccharinae</taxon>
        <taxon>Saccharum</taxon>
        <taxon>Saccharum officinarum species complex</taxon>
    </lineage>
</organism>
<sequence>MHARARVQRLLTRHPPPTLLRRRARGTAHGSMRFVGLVSLVALIFLLSFRSLLHQQVLVAAVVFLSPIEKLKLVFGFVEGEGSAVAARSGRHDRNQQHAEQWAEERKRMRWFMTRDYASARRHTPRNNRLDP</sequence>
<gene>
    <name evidence="1" type="ORF">SS11G23_000008</name>
</gene>
<dbReference type="EMBL" id="MH182547">
    <property type="protein sequence ID" value="AWA44957.1"/>
    <property type="molecule type" value="Genomic_DNA"/>
</dbReference>
<protein>
    <submittedName>
        <fullName evidence="1">Uncharacterized protein</fullName>
    </submittedName>
</protein>